<dbReference type="RefSeq" id="WP_072558976.1">
    <property type="nucleotide sequence ID" value="NZ_CP018154.1"/>
</dbReference>
<dbReference type="EMBL" id="CP018154">
    <property type="protein sequence ID" value="APG62325.1"/>
    <property type="molecule type" value="Genomic_DNA"/>
</dbReference>
<accession>A0A1L3JB12</accession>
<dbReference type="Proteomes" id="UP000242561">
    <property type="component" value="Chromosome"/>
</dbReference>
<dbReference type="KEGG" id="sphl:LPB140_05380"/>
<dbReference type="OrthoDB" id="7561968at2"/>
<dbReference type="Gene3D" id="2.60.120.260">
    <property type="entry name" value="Galactose-binding domain-like"/>
    <property type="match status" value="1"/>
</dbReference>
<dbReference type="InterPro" id="IPR008979">
    <property type="entry name" value="Galactose-bd-like_sf"/>
</dbReference>
<keyword evidence="2" id="KW-1185">Reference proteome</keyword>
<evidence type="ECO:0008006" key="3">
    <source>
        <dbReference type="Google" id="ProtNLM"/>
    </source>
</evidence>
<evidence type="ECO:0000313" key="2">
    <source>
        <dbReference type="Proteomes" id="UP000242561"/>
    </source>
</evidence>
<dbReference type="STRING" id="1913578.LPB140_05380"/>
<dbReference type="SUPFAM" id="SSF49785">
    <property type="entry name" value="Galactose-binding domain-like"/>
    <property type="match status" value="1"/>
</dbReference>
<sequence length="383" mass="40828">MPNKNHLYQYLRCTAFIGTAIIFAAPTAIFAKQLTPELQVLDDALPGDLINDPTSLAWDSFGSILQSETVTGSSIPGGQAAIKFTINKMGAKPYDAGANVPITAAIKKNDDVVIAFYARTISAQTKDGQGIVTVRFQQNAAPYDGFGETKQIIGKEWRLYEISAKSTMNIAKGDAVVGFQLAGAEQIIEIGQTIILSGTKTAMPETGPRPQSATTALLPQLEGKGVLITNSANKAWSIFGNGAKHMMVPSPNIPGTGGMAFQMTTMEKAANIYDIGAIVPIEQHIKEDDILTIAILARTTPNNGEATPGKLGIRVQINEAPYAGFADNMIDISSNWRLLQIRTRANMDIPAGKGALALHFGAQKQSIEIGQVFILNSGPQIGE</sequence>
<reference evidence="1 2" key="1">
    <citation type="submission" date="2016-11" db="EMBL/GenBank/DDBJ databases">
        <title>Sphingorhabdus sp. LPB0140, isolated from marine environment.</title>
        <authorList>
            <person name="Kim E."/>
            <person name="Yi H."/>
        </authorList>
    </citation>
    <scope>NUCLEOTIDE SEQUENCE [LARGE SCALE GENOMIC DNA]</scope>
    <source>
        <strain evidence="1 2">LPB0140</strain>
    </source>
</reference>
<dbReference type="AlphaFoldDB" id="A0A1L3JB12"/>
<proteinExistence type="predicted"/>
<organism evidence="1 2">
    <name type="scientific">Sphingorhabdus lutea</name>
    <dbReference type="NCBI Taxonomy" id="1913578"/>
    <lineage>
        <taxon>Bacteria</taxon>
        <taxon>Pseudomonadati</taxon>
        <taxon>Pseudomonadota</taxon>
        <taxon>Alphaproteobacteria</taxon>
        <taxon>Sphingomonadales</taxon>
        <taxon>Sphingomonadaceae</taxon>
        <taxon>Sphingorhabdus</taxon>
    </lineage>
</organism>
<gene>
    <name evidence="1" type="ORF">LPB140_05380</name>
</gene>
<evidence type="ECO:0000313" key="1">
    <source>
        <dbReference type="EMBL" id="APG62325.1"/>
    </source>
</evidence>
<name>A0A1L3JB12_9SPHN</name>
<protein>
    <recommendedName>
        <fullName evidence="3">CBM-cenC domain-containing protein</fullName>
    </recommendedName>
</protein>